<dbReference type="PANTHER" id="PTHR30244">
    <property type="entry name" value="TRANSAMINASE"/>
    <property type="match status" value="1"/>
</dbReference>
<dbReference type="InterPro" id="IPR000653">
    <property type="entry name" value="DegT/StrS_aminotransferase"/>
</dbReference>
<dbReference type="GO" id="GO:0008483">
    <property type="term" value="F:transaminase activity"/>
    <property type="evidence" value="ECO:0007669"/>
    <property type="project" value="TreeGrafter"/>
</dbReference>
<organism evidence="1">
    <name type="scientific">marine sediment metagenome</name>
    <dbReference type="NCBI Taxonomy" id="412755"/>
    <lineage>
        <taxon>unclassified sequences</taxon>
        <taxon>metagenomes</taxon>
        <taxon>ecological metagenomes</taxon>
    </lineage>
</organism>
<evidence type="ECO:0008006" key="2">
    <source>
        <dbReference type="Google" id="ProtNLM"/>
    </source>
</evidence>
<dbReference type="SUPFAM" id="SSF53383">
    <property type="entry name" value="PLP-dependent transferases"/>
    <property type="match status" value="1"/>
</dbReference>
<gene>
    <name evidence="1" type="ORF">S03H2_41596</name>
</gene>
<accession>X1HP01</accession>
<dbReference type="GO" id="GO:0000271">
    <property type="term" value="P:polysaccharide biosynthetic process"/>
    <property type="evidence" value="ECO:0007669"/>
    <property type="project" value="TreeGrafter"/>
</dbReference>
<proteinExistence type="predicted"/>
<dbReference type="Pfam" id="PF01041">
    <property type="entry name" value="DegT_DnrJ_EryC1"/>
    <property type="match status" value="2"/>
</dbReference>
<dbReference type="AlphaFoldDB" id="X1HP01"/>
<dbReference type="PANTHER" id="PTHR30244:SF34">
    <property type="entry name" value="DTDP-4-AMINO-4,6-DIDEOXYGALACTOSE TRANSAMINASE"/>
    <property type="match status" value="1"/>
</dbReference>
<sequence length="205" mass="23336">MNDMKVIEDFEQTIAEFSDAKYGVAVSSCTNAIFLSLQYLRSINEIKYSIIKIPSHTFLSVPCQIKLCGLDVAFEDIPWSGLYQLYPTRVWDCATRFKKDMYVGQNALQCLSFQYRKHLKIGRGGMIITDDKDAVRWLRMARINGRHVGVTQGNELLEFCGWNMYMTPEQAARGLALFNALTSKDLPDCGSSKTYPDISTQKVFK</sequence>
<name>X1HP01_9ZZZZ</name>
<comment type="caution">
    <text evidence="1">The sequence shown here is derived from an EMBL/GenBank/DDBJ whole genome shotgun (WGS) entry which is preliminary data.</text>
</comment>
<protein>
    <recommendedName>
        <fullName evidence="2">DegT/DnrJ/EryC1/StrS aminotransferase</fullName>
    </recommendedName>
</protein>
<dbReference type="EMBL" id="BARU01025842">
    <property type="protein sequence ID" value="GAH71217.1"/>
    <property type="molecule type" value="Genomic_DNA"/>
</dbReference>
<dbReference type="Gene3D" id="3.40.640.10">
    <property type="entry name" value="Type I PLP-dependent aspartate aminotransferase-like (Major domain)"/>
    <property type="match status" value="2"/>
</dbReference>
<dbReference type="InterPro" id="IPR015421">
    <property type="entry name" value="PyrdxlP-dep_Trfase_major"/>
</dbReference>
<reference evidence="1" key="1">
    <citation type="journal article" date="2014" name="Front. Microbiol.">
        <title>High frequency of phylogenetically diverse reductive dehalogenase-homologous genes in deep subseafloor sedimentary metagenomes.</title>
        <authorList>
            <person name="Kawai M."/>
            <person name="Futagami T."/>
            <person name="Toyoda A."/>
            <person name="Takaki Y."/>
            <person name="Nishi S."/>
            <person name="Hori S."/>
            <person name="Arai W."/>
            <person name="Tsubouchi T."/>
            <person name="Morono Y."/>
            <person name="Uchiyama I."/>
            <person name="Ito T."/>
            <person name="Fujiyama A."/>
            <person name="Inagaki F."/>
            <person name="Takami H."/>
        </authorList>
    </citation>
    <scope>NUCLEOTIDE SEQUENCE</scope>
    <source>
        <strain evidence="1">Expedition CK06-06</strain>
    </source>
</reference>
<dbReference type="InterPro" id="IPR015424">
    <property type="entry name" value="PyrdxlP-dep_Trfase"/>
</dbReference>
<evidence type="ECO:0000313" key="1">
    <source>
        <dbReference type="EMBL" id="GAH71217.1"/>
    </source>
</evidence>
<dbReference type="GO" id="GO:0030170">
    <property type="term" value="F:pyridoxal phosphate binding"/>
    <property type="evidence" value="ECO:0007669"/>
    <property type="project" value="TreeGrafter"/>
</dbReference>